<dbReference type="Pfam" id="PF00837">
    <property type="entry name" value="T4_deiodinase"/>
    <property type="match status" value="1"/>
</dbReference>
<name>W5KCU8_ASTMX</name>
<evidence type="ECO:0000313" key="10">
    <source>
        <dbReference type="Ensembl" id="ENSAMXP00000005409.2"/>
    </source>
</evidence>
<dbReference type="GO" id="GO:0042446">
    <property type="term" value="P:hormone biosynthetic process"/>
    <property type="evidence" value="ECO:0007669"/>
    <property type="project" value="UniProtKB-KW"/>
</dbReference>
<dbReference type="InterPro" id="IPR000643">
    <property type="entry name" value="Iodothyronine_deiodinase"/>
</dbReference>
<proteinExistence type="inferred from homology"/>
<comment type="similarity">
    <text evidence="8">Belongs to the iodothyronine deiodinase family.</text>
</comment>
<evidence type="ECO:0000256" key="4">
    <source>
        <dbReference type="ARBA" id="ARBA00093210"/>
    </source>
</evidence>
<reference evidence="10" key="3">
    <citation type="submission" date="2025-08" db="UniProtKB">
        <authorList>
            <consortium name="Ensembl"/>
        </authorList>
    </citation>
    <scope>IDENTIFICATION</scope>
</reference>
<keyword evidence="8" id="KW-0712">Selenocysteine</keyword>
<keyword evidence="8" id="KW-0893">Thyroid hormones biosynthesis</keyword>
<dbReference type="GO" id="GO:0042404">
    <property type="term" value="P:thyroid hormone catabolic process"/>
    <property type="evidence" value="ECO:0007669"/>
    <property type="project" value="UniProtKB-ARBA"/>
</dbReference>
<keyword evidence="11" id="KW-1185">Reference proteome</keyword>
<evidence type="ECO:0000256" key="3">
    <source>
        <dbReference type="ARBA" id="ARBA00093206"/>
    </source>
</evidence>
<keyword evidence="9" id="KW-1133">Transmembrane helix</keyword>
<evidence type="ECO:0000256" key="9">
    <source>
        <dbReference type="SAM" id="Phobius"/>
    </source>
</evidence>
<dbReference type="Ensembl" id="ENSAMXT00000005409.2">
    <property type="protein sequence ID" value="ENSAMXP00000005409.2"/>
    <property type="gene ID" value="ENSAMXG00000005286.2"/>
</dbReference>
<evidence type="ECO:0000256" key="5">
    <source>
        <dbReference type="ARBA" id="ARBA00093219"/>
    </source>
</evidence>
<evidence type="ECO:0000256" key="8">
    <source>
        <dbReference type="RuleBase" id="RU000676"/>
    </source>
</evidence>
<accession>W5KCU8</accession>
<reference evidence="11" key="1">
    <citation type="submission" date="2013-03" db="EMBL/GenBank/DDBJ databases">
        <authorList>
            <person name="Jeffery W."/>
            <person name="Warren W."/>
            <person name="Wilson R.K."/>
        </authorList>
    </citation>
    <scope>NUCLEOTIDE SEQUENCE</scope>
    <source>
        <strain evidence="11">female</strain>
    </source>
</reference>
<comment type="catalytic activity">
    <reaction evidence="1">
        <text>3-iodo-L-thyronine + iodide + A + H(+) = 3,3'-diiodo-L-thyronine + AH2</text>
        <dbReference type="Rhea" id="RHEA:83783"/>
        <dbReference type="ChEBI" id="CHEBI:13193"/>
        <dbReference type="ChEBI" id="CHEBI:15378"/>
        <dbReference type="ChEBI" id="CHEBI:16382"/>
        <dbReference type="ChEBI" id="CHEBI:17499"/>
        <dbReference type="ChEBI" id="CHEBI:176514"/>
        <dbReference type="ChEBI" id="CHEBI:232627"/>
    </reaction>
    <physiologicalReaction direction="right-to-left" evidence="1">
        <dbReference type="Rhea" id="RHEA:83785"/>
    </physiologicalReaction>
</comment>
<dbReference type="PANTHER" id="PTHR11781">
    <property type="entry name" value="IODOTHYRONINE DEIODINASE"/>
    <property type="match status" value="1"/>
</dbReference>
<keyword evidence="9" id="KW-0472">Membrane</keyword>
<reference evidence="11" key="2">
    <citation type="journal article" date="2014" name="Nat. Commun.">
        <title>The cavefish genome reveals candidate genes for eye loss.</title>
        <authorList>
            <person name="McGaugh S.E."/>
            <person name="Gross J.B."/>
            <person name="Aken B."/>
            <person name="Blin M."/>
            <person name="Borowsky R."/>
            <person name="Chalopin D."/>
            <person name="Hinaux H."/>
            <person name="Jeffery W.R."/>
            <person name="Keene A."/>
            <person name="Ma L."/>
            <person name="Minx P."/>
            <person name="Murphy D."/>
            <person name="O'Quin K.E."/>
            <person name="Retaux S."/>
            <person name="Rohner N."/>
            <person name="Searle S.M."/>
            <person name="Stahl B.A."/>
            <person name="Tabin C."/>
            <person name="Volff J.N."/>
            <person name="Yoshizawa M."/>
            <person name="Warren W.C."/>
        </authorList>
    </citation>
    <scope>NUCLEOTIDE SEQUENCE [LARGE SCALE GENOMIC DNA]</scope>
    <source>
        <strain evidence="11">female</strain>
    </source>
</reference>
<evidence type="ECO:0000313" key="11">
    <source>
        <dbReference type="Proteomes" id="UP000018467"/>
    </source>
</evidence>
<dbReference type="GO" id="GO:0004800">
    <property type="term" value="F:thyroxine 5'-deiodinase activity"/>
    <property type="evidence" value="ECO:0007669"/>
    <property type="project" value="InterPro"/>
</dbReference>
<reference evidence="10" key="4">
    <citation type="submission" date="2025-09" db="UniProtKB">
        <authorList>
            <consortium name="Ensembl"/>
        </authorList>
    </citation>
    <scope>IDENTIFICATION</scope>
</reference>
<keyword evidence="8" id="KW-0560">Oxidoreductase</keyword>
<dbReference type="HOGENOM" id="CLU_089345_2_0_1"/>
<dbReference type="InParanoid" id="W5KCU8"/>
<protein>
    <recommendedName>
        <fullName evidence="8">Iodothyronine deiodinase</fullName>
    </recommendedName>
</protein>
<dbReference type="PANTHER" id="PTHR11781:SF22">
    <property type="entry name" value="TYPE I IODOTHYRONINE DEIODINASE"/>
    <property type="match status" value="1"/>
</dbReference>
<comment type="catalytic activity">
    <reaction evidence="4">
        <text>3'-iodothyronamine + iodide + A + H(+) = 3',5'-diiodothyronamine + AH2</text>
        <dbReference type="Rhea" id="RHEA:83803"/>
        <dbReference type="ChEBI" id="CHEBI:13193"/>
        <dbReference type="ChEBI" id="CHEBI:15378"/>
        <dbReference type="ChEBI" id="CHEBI:16382"/>
        <dbReference type="ChEBI" id="CHEBI:17499"/>
        <dbReference type="ChEBI" id="CHEBI:233339"/>
        <dbReference type="ChEBI" id="CHEBI:233342"/>
    </reaction>
    <physiologicalReaction direction="right-to-left" evidence="4">
        <dbReference type="Rhea" id="RHEA:83805"/>
    </physiologicalReaction>
</comment>
<feature type="transmembrane region" description="Helical" evidence="9">
    <location>
        <begin position="20"/>
        <end position="43"/>
    </location>
</feature>
<dbReference type="Proteomes" id="UP000018467">
    <property type="component" value="Unassembled WGS sequence"/>
</dbReference>
<dbReference type="GeneTree" id="ENSGT00940000173451"/>
<sequence length="131" mass="14808">MWTAVGFTLRRLKVYLSSIYMLHLLLFQFCVLNLLVVLAPGLARRIMLRLGVKSTMALNPLFRFEDWAPSFTTARFLLAVLRGCWSCFGDSAFVGFRAPDTPLITMKGDKTSVHQFIRGNRPLILSFGSCT</sequence>
<comment type="catalytic activity">
    <reaction evidence="6">
        <text>3,3'-diiodothyronamine + iodide + A + H(+) = 3,3',5'-triiodothyronamine + AH2</text>
        <dbReference type="Rhea" id="RHEA:83795"/>
        <dbReference type="ChEBI" id="CHEBI:13193"/>
        <dbReference type="ChEBI" id="CHEBI:15378"/>
        <dbReference type="ChEBI" id="CHEBI:16382"/>
        <dbReference type="ChEBI" id="CHEBI:17499"/>
        <dbReference type="ChEBI" id="CHEBI:233341"/>
        <dbReference type="ChEBI" id="CHEBI:233343"/>
    </reaction>
    <physiologicalReaction direction="right-to-left" evidence="6">
        <dbReference type="Rhea" id="RHEA:83797"/>
    </physiologicalReaction>
</comment>
<comment type="function">
    <text evidence="8">Responsible for the deiodination of T4 (3,5,3',5'-tetraiodothyronine).</text>
</comment>
<comment type="catalytic activity">
    <reaction evidence="3">
        <text>3,3'-diiodo-L-thyronine sulfate + iodide + A + H(+) = 3,3',5-triiodo-L-thyronine sulfate + AH2</text>
        <dbReference type="Rhea" id="RHEA:83751"/>
        <dbReference type="ChEBI" id="CHEBI:13193"/>
        <dbReference type="ChEBI" id="CHEBI:15378"/>
        <dbReference type="ChEBI" id="CHEBI:16382"/>
        <dbReference type="ChEBI" id="CHEBI:17499"/>
        <dbReference type="ChEBI" id="CHEBI:176511"/>
        <dbReference type="ChEBI" id="CHEBI:176515"/>
    </reaction>
    <physiologicalReaction direction="right-to-left" evidence="3">
        <dbReference type="Rhea" id="RHEA:83753"/>
    </physiologicalReaction>
</comment>
<evidence type="ECO:0000256" key="2">
    <source>
        <dbReference type="ARBA" id="ARBA00093202"/>
    </source>
</evidence>
<comment type="catalytic activity">
    <reaction evidence="7">
        <text>3-iodothyronamine + iodide + A + H(+) = 3,3'-diiodothyronamine + AH2</text>
        <dbReference type="Rhea" id="RHEA:83827"/>
        <dbReference type="ChEBI" id="CHEBI:13193"/>
        <dbReference type="ChEBI" id="CHEBI:15378"/>
        <dbReference type="ChEBI" id="CHEBI:16382"/>
        <dbReference type="ChEBI" id="CHEBI:17499"/>
        <dbReference type="ChEBI" id="CHEBI:231647"/>
        <dbReference type="ChEBI" id="CHEBI:233341"/>
    </reaction>
    <physiologicalReaction direction="right-to-left" evidence="7">
        <dbReference type="Rhea" id="RHEA:83829"/>
    </physiologicalReaction>
</comment>
<dbReference type="Bgee" id="ENSAMXG00000005286">
    <property type="expression patterns" value="Expressed in mesonephros and 13 other cell types or tissues"/>
</dbReference>
<keyword evidence="9" id="KW-0812">Transmembrane</keyword>
<evidence type="ECO:0000256" key="6">
    <source>
        <dbReference type="ARBA" id="ARBA00093236"/>
    </source>
</evidence>
<dbReference type="AlphaFoldDB" id="W5KCU8"/>
<evidence type="ECO:0000256" key="7">
    <source>
        <dbReference type="ARBA" id="ARBA00093242"/>
    </source>
</evidence>
<comment type="catalytic activity">
    <reaction evidence="2">
        <text>3,3',5'-triiodo-L-thyronine sulfate + iodide + A + H(+) = L-thyroxine sulfate + AH2</text>
        <dbReference type="Rhea" id="RHEA:83835"/>
        <dbReference type="ChEBI" id="CHEBI:13193"/>
        <dbReference type="ChEBI" id="CHEBI:15378"/>
        <dbReference type="ChEBI" id="CHEBI:16382"/>
        <dbReference type="ChEBI" id="CHEBI:17499"/>
        <dbReference type="ChEBI" id="CHEBI:176512"/>
        <dbReference type="ChEBI" id="CHEBI:176513"/>
    </reaction>
    <physiologicalReaction direction="right-to-left" evidence="2">
        <dbReference type="Rhea" id="RHEA:83837"/>
    </physiologicalReaction>
</comment>
<organism evidence="10 11">
    <name type="scientific">Astyanax mexicanus</name>
    <name type="common">Blind cave fish</name>
    <name type="synonym">Astyanax fasciatus mexicanus</name>
    <dbReference type="NCBI Taxonomy" id="7994"/>
    <lineage>
        <taxon>Eukaryota</taxon>
        <taxon>Metazoa</taxon>
        <taxon>Chordata</taxon>
        <taxon>Craniata</taxon>
        <taxon>Vertebrata</taxon>
        <taxon>Euteleostomi</taxon>
        <taxon>Actinopterygii</taxon>
        <taxon>Neopterygii</taxon>
        <taxon>Teleostei</taxon>
        <taxon>Ostariophysi</taxon>
        <taxon>Characiformes</taxon>
        <taxon>Characoidei</taxon>
        <taxon>Acestrorhamphidae</taxon>
        <taxon>Acestrorhamphinae</taxon>
        <taxon>Astyanax</taxon>
    </lineage>
</organism>
<comment type="catalytic activity">
    <reaction evidence="5">
        <text>3,3'-diiodo-L-thyronine sulfate + iodide + A + H(+) = 3,3',5'-triiodo-L-thyronine sulfate + AH2</text>
        <dbReference type="Rhea" id="RHEA:83831"/>
        <dbReference type="ChEBI" id="CHEBI:13193"/>
        <dbReference type="ChEBI" id="CHEBI:15378"/>
        <dbReference type="ChEBI" id="CHEBI:16382"/>
        <dbReference type="ChEBI" id="CHEBI:17499"/>
        <dbReference type="ChEBI" id="CHEBI:176513"/>
        <dbReference type="ChEBI" id="CHEBI:176515"/>
    </reaction>
    <physiologicalReaction direction="right-to-left" evidence="5">
        <dbReference type="Rhea" id="RHEA:83833"/>
    </physiologicalReaction>
</comment>
<evidence type="ECO:0000256" key="1">
    <source>
        <dbReference type="ARBA" id="ARBA00093186"/>
    </source>
</evidence>